<dbReference type="AlphaFoldDB" id="A0AAD7E252"/>
<evidence type="ECO:0000256" key="2">
    <source>
        <dbReference type="SAM" id="SignalP"/>
    </source>
</evidence>
<proteinExistence type="predicted"/>
<accession>A0AAD7E252</accession>
<evidence type="ECO:0000313" key="3">
    <source>
        <dbReference type="EMBL" id="KAJ7703589.1"/>
    </source>
</evidence>
<organism evidence="3 4">
    <name type="scientific">Mycena rosella</name>
    <name type="common">Pink bonnet</name>
    <name type="synonym">Agaricus rosellus</name>
    <dbReference type="NCBI Taxonomy" id="1033263"/>
    <lineage>
        <taxon>Eukaryota</taxon>
        <taxon>Fungi</taxon>
        <taxon>Dikarya</taxon>
        <taxon>Basidiomycota</taxon>
        <taxon>Agaricomycotina</taxon>
        <taxon>Agaricomycetes</taxon>
        <taxon>Agaricomycetidae</taxon>
        <taxon>Agaricales</taxon>
        <taxon>Marasmiineae</taxon>
        <taxon>Mycenaceae</taxon>
        <taxon>Mycena</taxon>
    </lineage>
</organism>
<name>A0AAD7E252_MYCRO</name>
<feature type="signal peptide" evidence="2">
    <location>
        <begin position="1"/>
        <end position="17"/>
    </location>
</feature>
<dbReference type="Proteomes" id="UP001221757">
    <property type="component" value="Unassembled WGS sequence"/>
</dbReference>
<protein>
    <submittedName>
        <fullName evidence="3">Uncharacterized protein</fullName>
    </submittedName>
</protein>
<keyword evidence="2" id="KW-0732">Signal</keyword>
<dbReference type="EMBL" id="JARKIE010000012">
    <property type="protein sequence ID" value="KAJ7703589.1"/>
    <property type="molecule type" value="Genomic_DNA"/>
</dbReference>
<comment type="caution">
    <text evidence="3">The sequence shown here is derived from an EMBL/GenBank/DDBJ whole genome shotgun (WGS) entry which is preliminary data.</text>
</comment>
<reference evidence="3" key="1">
    <citation type="submission" date="2023-03" db="EMBL/GenBank/DDBJ databases">
        <title>Massive genome expansion in bonnet fungi (Mycena s.s.) driven by repeated elements and novel gene families across ecological guilds.</title>
        <authorList>
            <consortium name="Lawrence Berkeley National Laboratory"/>
            <person name="Harder C.B."/>
            <person name="Miyauchi S."/>
            <person name="Viragh M."/>
            <person name="Kuo A."/>
            <person name="Thoen E."/>
            <person name="Andreopoulos B."/>
            <person name="Lu D."/>
            <person name="Skrede I."/>
            <person name="Drula E."/>
            <person name="Henrissat B."/>
            <person name="Morin E."/>
            <person name="Kohler A."/>
            <person name="Barry K."/>
            <person name="LaButti K."/>
            <person name="Morin E."/>
            <person name="Salamov A."/>
            <person name="Lipzen A."/>
            <person name="Mereny Z."/>
            <person name="Hegedus B."/>
            <person name="Baldrian P."/>
            <person name="Stursova M."/>
            <person name="Weitz H."/>
            <person name="Taylor A."/>
            <person name="Grigoriev I.V."/>
            <person name="Nagy L.G."/>
            <person name="Martin F."/>
            <person name="Kauserud H."/>
        </authorList>
    </citation>
    <scope>NUCLEOTIDE SEQUENCE</scope>
    <source>
        <strain evidence="3">CBHHK067</strain>
    </source>
</reference>
<keyword evidence="4" id="KW-1185">Reference proteome</keyword>
<feature type="region of interest" description="Disordered" evidence="1">
    <location>
        <begin position="185"/>
        <end position="219"/>
    </location>
</feature>
<feature type="chain" id="PRO_5042034461" evidence="2">
    <location>
        <begin position="18"/>
        <end position="219"/>
    </location>
</feature>
<sequence>MFTLVIFASLLAPPALLAPLASPCLHALCALKKLFCRACPAGPASPGLLAAPTGAARRGRINRVYYALPRGTFFRSSGPGTARQHLAPLSLYAARNRPLSLRVTPQLGHPYPPAARIAPPYRARAARTRASLTAPRATACATSLLLYRTKRSRDMRCRCPPRLYRPRAARTSSFSLLRYPYHPPRTPAASRSARFPYCTAPARRPTPPDAPSYRTLSAA</sequence>
<gene>
    <name evidence="3" type="ORF">B0H17DRAFT_1194105</name>
</gene>
<evidence type="ECO:0000313" key="4">
    <source>
        <dbReference type="Proteomes" id="UP001221757"/>
    </source>
</evidence>
<evidence type="ECO:0000256" key="1">
    <source>
        <dbReference type="SAM" id="MobiDB-lite"/>
    </source>
</evidence>